<sequence>MVEISGDLLCLYTAEIDSSGDTFTLEVPKREVEAGELTPDETTKVAVFSTAPSASDSPSNSQSATQRTHSESPPVDDGDIVDVEIDSLGDQGDGIGRVGPGYVVIVPETDVGERVSVRISEAKENVAFAEVVKRYDPGY</sequence>
<organism evidence="3 4">
    <name type="scientific">Halonotius terrestris</name>
    <dbReference type="NCBI Taxonomy" id="2487750"/>
    <lineage>
        <taxon>Archaea</taxon>
        <taxon>Methanobacteriati</taxon>
        <taxon>Methanobacteriota</taxon>
        <taxon>Stenosarchaea group</taxon>
        <taxon>Halobacteria</taxon>
        <taxon>Halobacteriales</taxon>
        <taxon>Haloferacaceae</taxon>
        <taxon>Halonotius</taxon>
    </lineage>
</organism>
<proteinExistence type="predicted"/>
<feature type="compositionally biased region" description="Low complexity" evidence="1">
    <location>
        <begin position="49"/>
        <end position="66"/>
    </location>
</feature>
<dbReference type="AlphaFoldDB" id="A0A8J8PAK3"/>
<dbReference type="Pfam" id="PF01938">
    <property type="entry name" value="TRAM"/>
    <property type="match status" value="1"/>
</dbReference>
<dbReference type="InterPro" id="IPR012340">
    <property type="entry name" value="NA-bd_OB-fold"/>
</dbReference>
<comment type="caution">
    <text evidence="3">The sequence shown here is derived from an EMBL/GenBank/DDBJ whole genome shotgun (WGS) entry which is preliminary data.</text>
</comment>
<feature type="domain" description="TRAM" evidence="2">
    <location>
        <begin position="74"/>
        <end position="133"/>
    </location>
</feature>
<evidence type="ECO:0000313" key="3">
    <source>
        <dbReference type="EMBL" id="TQQ79157.1"/>
    </source>
</evidence>
<dbReference type="OrthoDB" id="28569at2157"/>
<feature type="region of interest" description="Disordered" evidence="1">
    <location>
        <begin position="31"/>
        <end position="94"/>
    </location>
</feature>
<dbReference type="InterPro" id="IPR002792">
    <property type="entry name" value="TRAM_dom"/>
</dbReference>
<gene>
    <name evidence="3" type="ORF">EGH24_12245</name>
</gene>
<evidence type="ECO:0000256" key="1">
    <source>
        <dbReference type="SAM" id="MobiDB-lite"/>
    </source>
</evidence>
<dbReference type="EMBL" id="RKLU01000006">
    <property type="protein sequence ID" value="TQQ79157.1"/>
    <property type="molecule type" value="Genomic_DNA"/>
</dbReference>
<evidence type="ECO:0000259" key="2">
    <source>
        <dbReference type="PROSITE" id="PS50926"/>
    </source>
</evidence>
<name>A0A8J8PAK3_9EURY</name>
<evidence type="ECO:0000313" key="4">
    <source>
        <dbReference type="Proteomes" id="UP000705823"/>
    </source>
</evidence>
<accession>A0A8J8PAK3</accession>
<keyword evidence="4" id="KW-1185">Reference proteome</keyword>
<protein>
    <submittedName>
        <fullName evidence="3">TRAM domain-containing protein</fullName>
    </submittedName>
</protein>
<dbReference type="PROSITE" id="PS50926">
    <property type="entry name" value="TRAM"/>
    <property type="match status" value="1"/>
</dbReference>
<dbReference type="SUPFAM" id="SSF50249">
    <property type="entry name" value="Nucleic acid-binding proteins"/>
    <property type="match status" value="1"/>
</dbReference>
<dbReference type="Proteomes" id="UP000705823">
    <property type="component" value="Unassembled WGS sequence"/>
</dbReference>
<reference evidence="3" key="1">
    <citation type="submission" date="2019-02" db="EMBL/GenBank/DDBJ databases">
        <title>Halonotius sp. a new haloarchaeum isolated from saline soil.</title>
        <authorList>
            <person name="Duran-Viseras A."/>
            <person name="Sanchez-Porro C."/>
            <person name="Ventosa A."/>
        </authorList>
    </citation>
    <scope>NUCLEOTIDE SEQUENCE</scope>
    <source>
        <strain evidence="3">F15B</strain>
    </source>
</reference>
<feature type="compositionally biased region" description="Acidic residues" evidence="1">
    <location>
        <begin position="74"/>
        <end position="87"/>
    </location>
</feature>
<dbReference type="Gene3D" id="2.40.50.140">
    <property type="entry name" value="Nucleic acid-binding proteins"/>
    <property type="match status" value="1"/>
</dbReference>
<dbReference type="RefSeq" id="WP_142980426.1">
    <property type="nucleotide sequence ID" value="NZ_RKLU01000006.1"/>
</dbReference>